<dbReference type="Proteomes" id="UP001214898">
    <property type="component" value="Chromosome"/>
</dbReference>
<comment type="catalytic activity">
    <reaction evidence="4">
        <text>L-glutaminyl-[protein] + L-lysyl-[protein] = [protein]-L-lysyl-N(6)-5-L-glutamyl-[protein] + NH4(+)</text>
        <dbReference type="Rhea" id="RHEA:54816"/>
        <dbReference type="Rhea" id="RHEA-COMP:9752"/>
        <dbReference type="Rhea" id="RHEA-COMP:10207"/>
        <dbReference type="Rhea" id="RHEA-COMP:14005"/>
        <dbReference type="ChEBI" id="CHEBI:28938"/>
        <dbReference type="ChEBI" id="CHEBI:29969"/>
        <dbReference type="ChEBI" id="CHEBI:30011"/>
        <dbReference type="ChEBI" id="CHEBI:138370"/>
        <dbReference type="EC" id="2.3.2.13"/>
    </reaction>
</comment>
<comment type="similarity">
    <text evidence="4">Belongs to the bacillus TGase family.</text>
</comment>
<dbReference type="Pfam" id="PF20085">
    <property type="entry name" value="TGL"/>
    <property type="match status" value="1"/>
</dbReference>
<name>A0A0D1KGJ8_BACIU</name>
<reference evidence="5 7" key="1">
    <citation type="submission" date="2014-12" db="EMBL/GenBank/DDBJ databases">
        <title>Comparative genome analysis of Bacillus coagulans HM-08, Clostridium butyricum HM-68, Bacillus subtilis HM-66 and Bacillus licheniformis BL-09.</title>
        <authorList>
            <person name="Zhang H."/>
        </authorList>
    </citation>
    <scope>NUCLEOTIDE SEQUENCE [LARGE SCALE GENOMIC DNA]</scope>
    <source>
        <strain evidence="5 7">HM-66</strain>
    </source>
</reference>
<comment type="function">
    <text evidence="4">Probably plays a role in the assembly of the spore coat proteins by catalyzing epsilon-(gamma-glutamyl)lysine cross-links.</text>
</comment>
<evidence type="ECO:0000256" key="3">
    <source>
        <dbReference type="ARBA" id="ARBA00023315"/>
    </source>
</evidence>
<proteinExistence type="inferred from homology"/>
<dbReference type="EMBL" id="JXBC01000013">
    <property type="protein sequence ID" value="KIU05302.1"/>
    <property type="molecule type" value="Genomic_DNA"/>
</dbReference>
<dbReference type="AlphaFoldDB" id="A0A0D1KGJ8"/>
<evidence type="ECO:0000313" key="7">
    <source>
        <dbReference type="Proteomes" id="UP000032247"/>
    </source>
</evidence>
<dbReference type="PATRIC" id="fig|1423.173.peg.3833"/>
<dbReference type="EC" id="2.3.2.13" evidence="4"/>
<dbReference type="GO" id="GO:0003810">
    <property type="term" value="F:protein-glutamine gamma-glutamyltransferase activity"/>
    <property type="evidence" value="ECO:0007669"/>
    <property type="project" value="UniProtKB-UniRule"/>
</dbReference>
<dbReference type="STRING" id="483913.AN935_15670"/>
<dbReference type="InterPro" id="IPR020916">
    <property type="entry name" value="Gln_gamma-glutamylTfrase_bac"/>
</dbReference>
<sequence length="245" mass="28295">MIIVSGQWLRPQDIENWQIDQNLNPLLKEMIETPVQFDYHSIAELMFELKLRMNIVAAAKTLHKSGAKFATFLKTYGNTTYWRVSPEGALELKYRMPPSKAIRDIAENGPFYAFECATAIVIIYYLALIDTIGEDKFNASFDRIILYDWHYEKLPIYTETGHHFFLGDCLYFKNPEFDPQKAQLRGENVILLGEDKYFAHGLGILNGQQIIDKLNSFRKKGALQSAYLLSQATRLDVPSLFRIVR</sequence>
<keyword evidence="2 4" id="KW-0749">Sporulation</keyword>
<accession>A0A0D1KGJ8</accession>
<dbReference type="GO" id="GO:0030435">
    <property type="term" value="P:sporulation resulting in formation of a cellular spore"/>
    <property type="evidence" value="ECO:0007669"/>
    <property type="project" value="UniProtKB-UniRule"/>
</dbReference>
<evidence type="ECO:0000256" key="2">
    <source>
        <dbReference type="ARBA" id="ARBA00022969"/>
    </source>
</evidence>
<organism evidence="5 7">
    <name type="scientific">Bacillus subtilis</name>
    <dbReference type="NCBI Taxonomy" id="1423"/>
    <lineage>
        <taxon>Bacteria</taxon>
        <taxon>Bacillati</taxon>
        <taxon>Bacillota</taxon>
        <taxon>Bacilli</taxon>
        <taxon>Bacillales</taxon>
        <taxon>Bacillaceae</taxon>
        <taxon>Bacillus</taxon>
    </lineage>
</organism>
<dbReference type="Proteomes" id="UP000032247">
    <property type="component" value="Unassembled WGS sequence"/>
</dbReference>
<protein>
    <recommendedName>
        <fullName evidence="4">Protein-glutamine gamma-glutamyltransferase</fullName>
        <ecNumber evidence="4">2.3.2.13</ecNumber>
    </recommendedName>
    <alternativeName>
        <fullName evidence="4">Transglutaminase</fullName>
        <shortName evidence="4">TGase</shortName>
    </alternativeName>
</protein>
<gene>
    <name evidence="4 6" type="primary">tgl</name>
    <name evidence="6" type="ORF">P5633_08340</name>
    <name evidence="5" type="ORF">SC09_contig4orf00039</name>
</gene>
<evidence type="ECO:0000256" key="4">
    <source>
        <dbReference type="HAMAP-Rule" id="MF_00727"/>
    </source>
</evidence>
<evidence type="ECO:0000313" key="5">
    <source>
        <dbReference type="EMBL" id="KIU05302.1"/>
    </source>
</evidence>
<evidence type="ECO:0000313" key="6">
    <source>
        <dbReference type="EMBL" id="WEY86112.1"/>
    </source>
</evidence>
<evidence type="ECO:0000256" key="1">
    <source>
        <dbReference type="ARBA" id="ARBA00022679"/>
    </source>
</evidence>
<reference evidence="6" key="2">
    <citation type="submission" date="2023-03" db="EMBL/GenBank/DDBJ databases">
        <title>Complete genome sequences of 52 Bacillus and Priestia strains isolated from West-African fermentations and 26 reference strains from the DSMZ collection.</title>
        <authorList>
            <person name="Wiedenbein E.S."/>
            <person name="Canoy T.S."/>
            <person name="Hui Y."/>
            <person name="Parkouda C."/>
            <person name="Dawende C."/>
            <person name="Ametefe E."/>
            <person name="Jespersen L."/>
            <person name="Nielsen D.S."/>
        </authorList>
    </citation>
    <scope>NUCLEOTIDE SEQUENCE</scope>
    <source>
        <strain evidence="6">PRO56</strain>
    </source>
</reference>
<dbReference type="EMBL" id="CP120576">
    <property type="protein sequence ID" value="WEY86112.1"/>
    <property type="molecule type" value="Genomic_DNA"/>
</dbReference>
<keyword evidence="1 4" id="KW-0808">Transferase</keyword>
<dbReference type="HAMAP" id="MF_00727">
    <property type="entry name" value="Tgl"/>
    <property type="match status" value="1"/>
</dbReference>
<keyword evidence="3 4" id="KW-0012">Acyltransferase</keyword>
<dbReference type="NCBIfam" id="NF002869">
    <property type="entry name" value="PRK03187.1"/>
    <property type="match status" value="1"/>
</dbReference>